<dbReference type="FunFam" id="1.10.275.10:FF:000001">
    <property type="entry name" value="Fumarate hydratase, mitochondrial"/>
    <property type="match status" value="1"/>
</dbReference>
<dbReference type="GO" id="GO:0006531">
    <property type="term" value="P:aspartate metabolic process"/>
    <property type="evidence" value="ECO:0007669"/>
    <property type="project" value="TreeGrafter"/>
</dbReference>
<dbReference type="EMBL" id="AP021858">
    <property type="protein sequence ID" value="BBO22457.1"/>
    <property type="molecule type" value="Genomic_DNA"/>
</dbReference>
<dbReference type="FunFam" id="1.20.200.10:FF:000001">
    <property type="entry name" value="Fumarate hydratase, mitochondrial"/>
    <property type="match status" value="1"/>
</dbReference>
<dbReference type="PROSITE" id="PS00163">
    <property type="entry name" value="FUMARATE_LYASES"/>
    <property type="match status" value="1"/>
</dbReference>
<dbReference type="InterPro" id="IPR020557">
    <property type="entry name" value="Fumarate_lyase_CS"/>
</dbReference>
<proteinExistence type="predicted"/>
<comment type="catalytic activity">
    <reaction evidence="1">
        <text>L-aspartate = fumarate + NH4(+)</text>
        <dbReference type="Rhea" id="RHEA:16601"/>
        <dbReference type="ChEBI" id="CHEBI:28938"/>
        <dbReference type="ChEBI" id="CHEBI:29806"/>
        <dbReference type="ChEBI" id="CHEBI:29991"/>
        <dbReference type="EC" id="4.3.1.1"/>
    </reaction>
</comment>
<dbReference type="CDD" id="cd01596">
    <property type="entry name" value="Aspartase_like"/>
    <property type="match status" value="1"/>
</dbReference>
<dbReference type="GO" id="GO:0005829">
    <property type="term" value="C:cytosol"/>
    <property type="evidence" value="ECO:0007669"/>
    <property type="project" value="TreeGrafter"/>
</dbReference>
<evidence type="ECO:0000313" key="7">
    <source>
        <dbReference type="Proteomes" id="UP000662873"/>
    </source>
</evidence>
<dbReference type="PANTHER" id="PTHR42696">
    <property type="entry name" value="ASPARTATE AMMONIA-LYASE"/>
    <property type="match status" value="1"/>
</dbReference>
<dbReference type="InterPro" id="IPR000362">
    <property type="entry name" value="Fumarate_lyase_fam"/>
</dbReference>
<dbReference type="AlphaFoldDB" id="A0A809S1N3"/>
<dbReference type="PANTHER" id="PTHR42696:SF2">
    <property type="entry name" value="ASPARTATE AMMONIA-LYASE"/>
    <property type="match status" value="1"/>
</dbReference>
<protein>
    <recommendedName>
        <fullName evidence="2">aspartate ammonia-lyase</fullName>
        <ecNumber evidence="2">4.3.1.1</ecNumber>
    </recommendedName>
</protein>
<sequence>MEYRIESDSLGLVEVPRDAYWGSQAERSRRLFPISGLTEHPKMIDAFVMLKRMCAEANASLGLIDKEVGACIVQAADEILSGKMRDQFPVDVFHMGAGTSFNMNVNEVLANRAEELLGGEKGLYSKVNPNDHVNFGQSTNDTVPTAMRVMSRLMLVDLYASIDKMIEAFDAKGQEFDGILKSGRTHLQDAVPIRLGQEFKGYSDSLRRARRWFDHAAYELEELGIGGSAVGTGLNTHPENRFRVVQGLAQYTGIPFRPAENLIEAMQCQLAMSALAAALRLFCLELTRISNDLRLLCSGPLTGIAEIVLPSVQPGSSIMPGKVNPSMAENLNLVLFQVLGQCQALDYCVQAGQLELNVMMPSMAFSAQFSLQVLTNTLNTFTDNCLVGIRANEEKCRYYAEISPSLATALNTYVGYKTAADVVKRALAENKTIPEVVRELGLLDEDTLAKALDPSKLTEPGIPGVTH</sequence>
<keyword evidence="3 6" id="KW-0456">Lyase</keyword>
<evidence type="ECO:0000259" key="5">
    <source>
        <dbReference type="Pfam" id="PF10415"/>
    </source>
</evidence>
<dbReference type="GO" id="GO:0006099">
    <property type="term" value="P:tricarboxylic acid cycle"/>
    <property type="evidence" value="ECO:0007669"/>
    <property type="project" value="InterPro"/>
</dbReference>
<dbReference type="KEGG" id="npy:NPRO_00520"/>
<dbReference type="GO" id="GO:0008797">
    <property type="term" value="F:aspartate ammonia-lyase activity"/>
    <property type="evidence" value="ECO:0007669"/>
    <property type="project" value="UniProtKB-EC"/>
</dbReference>
<dbReference type="FunFam" id="1.10.40.30:FF:000002">
    <property type="entry name" value="Fumarate hydratase class II"/>
    <property type="match status" value="1"/>
</dbReference>
<dbReference type="InterPro" id="IPR018951">
    <property type="entry name" value="Fumarase_C_C"/>
</dbReference>
<dbReference type="Gene3D" id="1.20.200.10">
    <property type="entry name" value="Fumarase/aspartase (Central domain)"/>
    <property type="match status" value="1"/>
</dbReference>
<gene>
    <name evidence="6" type="ORF">NPRO_00520</name>
</gene>
<feature type="domain" description="Fumarase C C-terminal" evidence="5">
    <location>
        <begin position="406"/>
        <end position="458"/>
    </location>
</feature>
<dbReference type="NCBIfam" id="NF008909">
    <property type="entry name" value="PRK12273.1"/>
    <property type="match status" value="1"/>
</dbReference>
<accession>A0A809S1N3</accession>
<dbReference type="InterPro" id="IPR022761">
    <property type="entry name" value="Fumarate_lyase_N"/>
</dbReference>
<dbReference type="Pfam" id="PF00206">
    <property type="entry name" value="Lyase_1"/>
    <property type="match status" value="1"/>
</dbReference>
<dbReference type="SUPFAM" id="SSF48557">
    <property type="entry name" value="L-aspartase-like"/>
    <property type="match status" value="1"/>
</dbReference>
<evidence type="ECO:0000256" key="1">
    <source>
        <dbReference type="ARBA" id="ARBA00001494"/>
    </source>
</evidence>
<evidence type="ECO:0000259" key="4">
    <source>
        <dbReference type="Pfam" id="PF00206"/>
    </source>
</evidence>
<dbReference type="Gene3D" id="1.10.275.10">
    <property type="entry name" value="Fumarase/aspartase (N-terminal domain)"/>
    <property type="match status" value="1"/>
</dbReference>
<evidence type="ECO:0000256" key="3">
    <source>
        <dbReference type="ARBA" id="ARBA00023239"/>
    </source>
</evidence>
<dbReference type="InterPro" id="IPR008948">
    <property type="entry name" value="L-Aspartase-like"/>
</dbReference>
<dbReference type="Proteomes" id="UP000662873">
    <property type="component" value="Chromosome"/>
</dbReference>
<evidence type="ECO:0000313" key="6">
    <source>
        <dbReference type="EMBL" id="BBO22457.1"/>
    </source>
</evidence>
<dbReference type="PRINTS" id="PR00149">
    <property type="entry name" value="FUMRATELYASE"/>
</dbReference>
<dbReference type="Gene3D" id="1.10.40.30">
    <property type="entry name" value="Fumarase/aspartase (C-terminal domain)"/>
    <property type="match status" value="1"/>
</dbReference>
<dbReference type="InterPro" id="IPR024083">
    <property type="entry name" value="Fumarase/histidase_N"/>
</dbReference>
<evidence type="ECO:0000256" key="2">
    <source>
        <dbReference type="ARBA" id="ARBA00012992"/>
    </source>
</evidence>
<dbReference type="Pfam" id="PF10415">
    <property type="entry name" value="FumaraseC_C"/>
    <property type="match status" value="1"/>
</dbReference>
<dbReference type="PRINTS" id="PR00145">
    <property type="entry name" value="ARGSUCLYASE"/>
</dbReference>
<reference evidence="6" key="1">
    <citation type="journal article" name="DNA Res.">
        <title>The physiological potential of anammox bacteria as revealed by their core genome structure.</title>
        <authorList>
            <person name="Okubo T."/>
            <person name="Toyoda A."/>
            <person name="Fukuhara K."/>
            <person name="Uchiyama I."/>
            <person name="Harigaya Y."/>
            <person name="Kuroiwa M."/>
            <person name="Suzuki T."/>
            <person name="Murakami Y."/>
            <person name="Suwa Y."/>
            <person name="Takami H."/>
        </authorList>
    </citation>
    <scope>NUCLEOTIDE SEQUENCE</scope>
    <source>
        <strain evidence="6">317325-2</strain>
    </source>
</reference>
<dbReference type="InterPro" id="IPR051546">
    <property type="entry name" value="Aspartate_Ammonia-Lyase"/>
</dbReference>
<feature type="domain" description="Fumarate lyase N-terminal" evidence="4">
    <location>
        <begin position="13"/>
        <end position="340"/>
    </location>
</feature>
<name>A0A809S1N3_9BACT</name>
<organism evidence="6 7">
    <name type="scientific">Candidatus Nitrosymbiomonas proteolyticus</name>
    <dbReference type="NCBI Taxonomy" id="2608984"/>
    <lineage>
        <taxon>Bacteria</taxon>
        <taxon>Bacillati</taxon>
        <taxon>Armatimonadota</taxon>
        <taxon>Armatimonadota incertae sedis</taxon>
        <taxon>Candidatus Nitrosymbiomonas</taxon>
    </lineage>
</organism>
<dbReference type="EC" id="4.3.1.1" evidence="2"/>